<feature type="domain" description="HTH gntR-type" evidence="4">
    <location>
        <begin position="22"/>
        <end position="90"/>
    </location>
</feature>
<protein>
    <submittedName>
        <fullName evidence="5">GntR family transcriptional regulator, transcriptional repressor for pyruvate dehydrogenase complex</fullName>
    </submittedName>
</protein>
<dbReference type="Gene3D" id="1.20.120.530">
    <property type="entry name" value="GntR ligand-binding domain-like"/>
    <property type="match status" value="1"/>
</dbReference>
<keyword evidence="3" id="KW-0804">Transcription</keyword>
<dbReference type="SMART" id="SM00895">
    <property type="entry name" value="FCD"/>
    <property type="match status" value="1"/>
</dbReference>
<organism evidence="5 6">
    <name type="scientific">Desulfotruncus arcticus DSM 17038</name>
    <dbReference type="NCBI Taxonomy" id="1121424"/>
    <lineage>
        <taxon>Bacteria</taxon>
        <taxon>Bacillati</taxon>
        <taxon>Bacillota</taxon>
        <taxon>Clostridia</taxon>
        <taxon>Eubacteriales</taxon>
        <taxon>Desulfallaceae</taxon>
        <taxon>Desulfotruncus</taxon>
    </lineage>
</organism>
<keyword evidence="2" id="KW-0238">DNA-binding</keyword>
<dbReference type="PANTHER" id="PTHR43537">
    <property type="entry name" value="TRANSCRIPTIONAL REGULATOR, GNTR FAMILY"/>
    <property type="match status" value="1"/>
</dbReference>
<keyword evidence="1" id="KW-0805">Transcription regulation</keyword>
<dbReference type="SMART" id="SM00345">
    <property type="entry name" value="HTH_GNTR"/>
    <property type="match status" value="1"/>
</dbReference>
<keyword evidence="5" id="KW-0670">Pyruvate</keyword>
<dbReference type="Proteomes" id="UP000199337">
    <property type="component" value="Unassembled WGS sequence"/>
</dbReference>
<dbReference type="PRINTS" id="PR00035">
    <property type="entry name" value="HTHGNTR"/>
</dbReference>
<dbReference type="SUPFAM" id="SSF46785">
    <property type="entry name" value="Winged helix' DNA-binding domain"/>
    <property type="match status" value="1"/>
</dbReference>
<reference evidence="6" key="1">
    <citation type="submission" date="2016-10" db="EMBL/GenBank/DDBJ databases">
        <authorList>
            <person name="Varghese N."/>
            <person name="Submissions S."/>
        </authorList>
    </citation>
    <scope>NUCLEOTIDE SEQUENCE [LARGE SCALE GENOMIC DNA]</scope>
    <source>
        <strain evidence="6">DSM 17038</strain>
    </source>
</reference>
<gene>
    <name evidence="5" type="ORF">SAMN05660649_03550</name>
</gene>
<dbReference type="STRING" id="341036.SAMN05660649_03550"/>
<dbReference type="Pfam" id="PF00392">
    <property type="entry name" value="GntR"/>
    <property type="match status" value="1"/>
</dbReference>
<dbReference type="SUPFAM" id="SSF48008">
    <property type="entry name" value="GntR ligand-binding domain-like"/>
    <property type="match status" value="1"/>
</dbReference>
<dbReference type="Gene3D" id="1.10.10.10">
    <property type="entry name" value="Winged helix-like DNA-binding domain superfamily/Winged helix DNA-binding domain"/>
    <property type="match status" value="1"/>
</dbReference>
<evidence type="ECO:0000256" key="1">
    <source>
        <dbReference type="ARBA" id="ARBA00023015"/>
    </source>
</evidence>
<dbReference type="InterPro" id="IPR036390">
    <property type="entry name" value="WH_DNA-bd_sf"/>
</dbReference>
<evidence type="ECO:0000313" key="6">
    <source>
        <dbReference type="Proteomes" id="UP000199337"/>
    </source>
</evidence>
<name>A0A1I2WMQ1_9FIRM</name>
<proteinExistence type="predicted"/>
<dbReference type="GO" id="GO:0003677">
    <property type="term" value="F:DNA binding"/>
    <property type="evidence" value="ECO:0007669"/>
    <property type="project" value="UniProtKB-KW"/>
</dbReference>
<evidence type="ECO:0000313" key="5">
    <source>
        <dbReference type="EMBL" id="SFH02658.1"/>
    </source>
</evidence>
<evidence type="ECO:0000256" key="3">
    <source>
        <dbReference type="ARBA" id="ARBA00023163"/>
    </source>
</evidence>
<dbReference type="AlphaFoldDB" id="A0A1I2WMQ1"/>
<dbReference type="PANTHER" id="PTHR43537:SF5">
    <property type="entry name" value="UXU OPERON TRANSCRIPTIONAL REGULATOR"/>
    <property type="match status" value="1"/>
</dbReference>
<evidence type="ECO:0000256" key="2">
    <source>
        <dbReference type="ARBA" id="ARBA00023125"/>
    </source>
</evidence>
<dbReference type="InterPro" id="IPR036388">
    <property type="entry name" value="WH-like_DNA-bd_sf"/>
</dbReference>
<dbReference type="EMBL" id="FOOX01000014">
    <property type="protein sequence ID" value="SFH02658.1"/>
    <property type="molecule type" value="Genomic_DNA"/>
</dbReference>
<dbReference type="InterPro" id="IPR011711">
    <property type="entry name" value="GntR_C"/>
</dbReference>
<dbReference type="CDD" id="cd07377">
    <property type="entry name" value="WHTH_GntR"/>
    <property type="match status" value="1"/>
</dbReference>
<sequence>MEVHVYDMSHSEELDFKRKKRTRLYRDIVAQIRQLIQEGSLAPGDQLLPERQLAEKLGVSRSALREALSALDSMGLIEITPGGGAYIKKISVESIVEPLASIMLKEKESVLELLEARKILEVENVKLAAERASKSDLYQIREAAIEMYNDVTNNRDADESDISFHLAIARATQNSVLFNIMTMLSGLMKEAYGPTRKELLKGPIKTWCDQNFEIYEAIKNKEAELAARLIEDHLQHAINETKRLINDENTD</sequence>
<keyword evidence="6" id="KW-1185">Reference proteome</keyword>
<evidence type="ECO:0000259" key="4">
    <source>
        <dbReference type="PROSITE" id="PS50949"/>
    </source>
</evidence>
<accession>A0A1I2WMQ1</accession>
<dbReference type="InterPro" id="IPR008920">
    <property type="entry name" value="TF_FadR/GntR_C"/>
</dbReference>
<dbReference type="GO" id="GO:0003700">
    <property type="term" value="F:DNA-binding transcription factor activity"/>
    <property type="evidence" value="ECO:0007669"/>
    <property type="project" value="InterPro"/>
</dbReference>
<dbReference type="Pfam" id="PF07729">
    <property type="entry name" value="FCD"/>
    <property type="match status" value="1"/>
</dbReference>
<dbReference type="PROSITE" id="PS50949">
    <property type="entry name" value="HTH_GNTR"/>
    <property type="match status" value="1"/>
</dbReference>
<dbReference type="InterPro" id="IPR000524">
    <property type="entry name" value="Tscrpt_reg_HTH_GntR"/>
</dbReference>